<keyword evidence="1" id="KW-0677">Repeat</keyword>
<dbReference type="Gene3D" id="3.30.70.890">
    <property type="entry name" value="GHMP kinase, C-terminal domain"/>
    <property type="match status" value="1"/>
</dbReference>
<dbReference type="InterPro" id="IPR038005">
    <property type="entry name" value="RX-like_CC"/>
</dbReference>
<evidence type="ECO:0000259" key="4">
    <source>
        <dbReference type="Pfam" id="PF00931"/>
    </source>
</evidence>
<evidence type="ECO:0000256" key="3">
    <source>
        <dbReference type="ARBA" id="ARBA00022821"/>
    </source>
</evidence>
<dbReference type="Pfam" id="PF00931">
    <property type="entry name" value="NB-ARC"/>
    <property type="match status" value="1"/>
</dbReference>
<evidence type="ECO:0000259" key="5">
    <source>
        <dbReference type="Pfam" id="PF18052"/>
    </source>
</evidence>
<feature type="domain" description="NB-ARC" evidence="4">
    <location>
        <begin position="93"/>
        <end position="138"/>
    </location>
</feature>
<gene>
    <name evidence="6" type="ORF">TIFTF001_040023</name>
</gene>
<accession>A0AA87Z8D5</accession>
<evidence type="ECO:0000313" key="6">
    <source>
        <dbReference type="EMBL" id="GMN21088.1"/>
    </source>
</evidence>
<dbReference type="PANTHER" id="PTHR19338">
    <property type="entry name" value="TRANSLOCASE OF INNER MITOCHONDRIAL MEMBRANE 13 HOMOLOG"/>
    <property type="match status" value="1"/>
</dbReference>
<dbReference type="Proteomes" id="UP001187192">
    <property type="component" value="Unassembled WGS sequence"/>
</dbReference>
<dbReference type="Gene3D" id="1.20.5.4130">
    <property type="match status" value="1"/>
</dbReference>
<dbReference type="GO" id="GO:0006952">
    <property type="term" value="P:defense response"/>
    <property type="evidence" value="ECO:0007669"/>
    <property type="project" value="UniProtKB-KW"/>
</dbReference>
<dbReference type="PANTHER" id="PTHR19338:SF32">
    <property type="entry name" value="OS06G0287500 PROTEIN"/>
    <property type="match status" value="1"/>
</dbReference>
<keyword evidence="3" id="KW-0611">Plant defense</keyword>
<comment type="caution">
    <text evidence="6">The sequence shown here is derived from an EMBL/GenBank/DDBJ whole genome shotgun (WGS) entry which is preliminary data.</text>
</comment>
<organism evidence="6 7">
    <name type="scientific">Ficus carica</name>
    <name type="common">Common fig</name>
    <dbReference type="NCBI Taxonomy" id="3494"/>
    <lineage>
        <taxon>Eukaryota</taxon>
        <taxon>Viridiplantae</taxon>
        <taxon>Streptophyta</taxon>
        <taxon>Embryophyta</taxon>
        <taxon>Tracheophyta</taxon>
        <taxon>Spermatophyta</taxon>
        <taxon>Magnoliopsida</taxon>
        <taxon>eudicotyledons</taxon>
        <taxon>Gunneridae</taxon>
        <taxon>Pentapetalae</taxon>
        <taxon>rosids</taxon>
        <taxon>fabids</taxon>
        <taxon>Rosales</taxon>
        <taxon>Moraceae</taxon>
        <taxon>Ficeae</taxon>
        <taxon>Ficus</taxon>
    </lineage>
</organism>
<dbReference type="InterPro" id="IPR036554">
    <property type="entry name" value="GHMP_kinase_C_sf"/>
</dbReference>
<proteinExistence type="predicted"/>
<keyword evidence="2" id="KW-0547">Nucleotide-binding</keyword>
<evidence type="ECO:0000313" key="7">
    <source>
        <dbReference type="Proteomes" id="UP001187192"/>
    </source>
</evidence>
<feature type="domain" description="Disease resistance N-terminal" evidence="5">
    <location>
        <begin position="5"/>
        <end position="80"/>
    </location>
</feature>
<dbReference type="Pfam" id="PF18052">
    <property type="entry name" value="Rx_N"/>
    <property type="match status" value="1"/>
</dbReference>
<sequence>MAESAVSFLVDKLTSLLTEEAKQLTGIREEVAFVKDELQSLKAFLQKADAVEDEDPEIKAWVKQVRKVAYDTKDLVDEFLQTFNLRYLLVKIIEQLFKGIWQQVPDETYSKDILSLKEDLFYFLGDKKYLVVLDDLWSLRGVFGVRFSGVRFRGCCIALVDANHADEAASFESIESFNSSWRVS</sequence>
<dbReference type="InterPro" id="IPR027417">
    <property type="entry name" value="P-loop_NTPase"/>
</dbReference>
<dbReference type="InterPro" id="IPR041118">
    <property type="entry name" value="Rx_N"/>
</dbReference>
<dbReference type="SUPFAM" id="SSF52540">
    <property type="entry name" value="P-loop containing nucleoside triphosphate hydrolases"/>
    <property type="match status" value="1"/>
</dbReference>
<protein>
    <recommendedName>
        <fullName evidence="8">Rx N-terminal domain-containing protein</fullName>
    </recommendedName>
</protein>
<reference evidence="6" key="1">
    <citation type="submission" date="2023-07" db="EMBL/GenBank/DDBJ databases">
        <title>draft genome sequence of fig (Ficus carica).</title>
        <authorList>
            <person name="Takahashi T."/>
            <person name="Nishimura K."/>
        </authorList>
    </citation>
    <scope>NUCLEOTIDE SEQUENCE</scope>
</reference>
<dbReference type="GO" id="GO:0000166">
    <property type="term" value="F:nucleotide binding"/>
    <property type="evidence" value="ECO:0007669"/>
    <property type="project" value="UniProtKB-KW"/>
</dbReference>
<keyword evidence="7" id="KW-1185">Reference proteome</keyword>
<dbReference type="AlphaFoldDB" id="A0AA87Z8D5"/>
<evidence type="ECO:0000256" key="2">
    <source>
        <dbReference type="ARBA" id="ARBA00022741"/>
    </source>
</evidence>
<evidence type="ECO:0008006" key="8">
    <source>
        <dbReference type="Google" id="ProtNLM"/>
    </source>
</evidence>
<dbReference type="InterPro" id="IPR002182">
    <property type="entry name" value="NB-ARC"/>
</dbReference>
<evidence type="ECO:0000256" key="1">
    <source>
        <dbReference type="ARBA" id="ARBA00022737"/>
    </source>
</evidence>
<dbReference type="EMBL" id="BTGU01001309">
    <property type="protein sequence ID" value="GMN21088.1"/>
    <property type="molecule type" value="Genomic_DNA"/>
</dbReference>
<name>A0AA87Z8D5_FICCA</name>
<dbReference type="CDD" id="cd14798">
    <property type="entry name" value="RX-CC_like"/>
    <property type="match status" value="1"/>
</dbReference>